<protein>
    <recommendedName>
        <fullName evidence="1">F-box domain-containing protein</fullName>
    </recommendedName>
</protein>
<dbReference type="Proteomes" id="UP000663828">
    <property type="component" value="Unassembled WGS sequence"/>
</dbReference>
<feature type="domain" description="F-box" evidence="1">
    <location>
        <begin position="12"/>
        <end position="61"/>
    </location>
</feature>
<dbReference type="Proteomes" id="UP000663852">
    <property type="component" value="Unassembled WGS sequence"/>
</dbReference>
<name>A0A815V7T5_ADIRI</name>
<evidence type="ECO:0000259" key="1">
    <source>
        <dbReference type="PROSITE" id="PS50181"/>
    </source>
</evidence>
<accession>A0A815V7T5</accession>
<evidence type="ECO:0000313" key="3">
    <source>
        <dbReference type="EMBL" id="CAF1524457.1"/>
    </source>
</evidence>
<dbReference type="OrthoDB" id="9993707at2759"/>
<sequence>MPVIFANSHSRPRCFEDLPDEILLSICRYLSPINILDSFLHLNHRLHRTIVSYREKIYLSHLSNKECFHLLNDHLPNLAPTVSYLYLDTCSMLNIGRSFENKFNRIDQQFPSLRQLIFRQIDIETLENLAWRFNTMNCLQELDIDIGEDRLASLPTQFNEYLCGKLFSMSNSFQKLRLHFNNYYFNLQSIRTKCEKLRCLTISVKTFEDLLIIFEYFPNLEQLDVTFACDSACSEQNNHYSFGQLWWKVPYLTYLCLNLEQKELNSHDDVISNEILLKTISNIFSLICVKFRMDLRFKSSLTLTTTREVYVNKYFPYVDGSLWQHALQRQDNHHPVHFELHVELDGIGNHRYKNILERESCFTAQNNDIDFYSFLKPTFSNAYWLQKNLDIQCVTTNSKHVSIYTIPLVTSSLSTMVDTIDKVISVNSFPSKFHQTIQQLHIHSDVGISSPKLPIKNLFAKMPYLVHLHTDMEFIFPPTIVSCSNYLTSLSLQNYSLLSSFTLLSYLPNVKTLSLTNFYCSKSMLKSSLKTISSVKRLKIVYNPTDVHNLTYITEYFPNIEEFSLVVSHSNNRLVLEYGQHEKYDLFLKDFQFLRFIELVVPAKADSFPFPRWRQILDSKQAIYDEKSQNGLLVFKSWF</sequence>
<gene>
    <name evidence="2" type="ORF">EDS130_LOCUS29196</name>
    <name evidence="3" type="ORF">XAT740_LOCUS41012</name>
</gene>
<evidence type="ECO:0000313" key="2">
    <source>
        <dbReference type="EMBL" id="CAF1274227.1"/>
    </source>
</evidence>
<dbReference type="InterPro" id="IPR001810">
    <property type="entry name" value="F-box_dom"/>
</dbReference>
<dbReference type="AlphaFoldDB" id="A0A815V7T5"/>
<keyword evidence="4" id="KW-1185">Reference proteome</keyword>
<reference evidence="3" key="1">
    <citation type="submission" date="2021-02" db="EMBL/GenBank/DDBJ databases">
        <authorList>
            <person name="Nowell W R."/>
        </authorList>
    </citation>
    <scope>NUCLEOTIDE SEQUENCE</scope>
</reference>
<comment type="caution">
    <text evidence="3">The sequence shown here is derived from an EMBL/GenBank/DDBJ whole genome shotgun (WGS) entry which is preliminary data.</text>
</comment>
<dbReference type="Gene3D" id="3.80.10.10">
    <property type="entry name" value="Ribonuclease Inhibitor"/>
    <property type="match status" value="2"/>
</dbReference>
<dbReference type="EMBL" id="CAJNOJ010000195">
    <property type="protein sequence ID" value="CAF1274227.1"/>
    <property type="molecule type" value="Genomic_DNA"/>
</dbReference>
<evidence type="ECO:0000313" key="4">
    <source>
        <dbReference type="Proteomes" id="UP000663828"/>
    </source>
</evidence>
<proteinExistence type="predicted"/>
<dbReference type="SUPFAM" id="SSF52047">
    <property type="entry name" value="RNI-like"/>
    <property type="match status" value="2"/>
</dbReference>
<dbReference type="InterPro" id="IPR032675">
    <property type="entry name" value="LRR_dom_sf"/>
</dbReference>
<dbReference type="EMBL" id="CAJNOR010004742">
    <property type="protein sequence ID" value="CAF1524457.1"/>
    <property type="molecule type" value="Genomic_DNA"/>
</dbReference>
<dbReference type="PROSITE" id="PS50181">
    <property type="entry name" value="FBOX"/>
    <property type="match status" value="1"/>
</dbReference>
<organism evidence="3 4">
    <name type="scientific">Adineta ricciae</name>
    <name type="common">Rotifer</name>
    <dbReference type="NCBI Taxonomy" id="249248"/>
    <lineage>
        <taxon>Eukaryota</taxon>
        <taxon>Metazoa</taxon>
        <taxon>Spiralia</taxon>
        <taxon>Gnathifera</taxon>
        <taxon>Rotifera</taxon>
        <taxon>Eurotatoria</taxon>
        <taxon>Bdelloidea</taxon>
        <taxon>Adinetida</taxon>
        <taxon>Adinetidae</taxon>
        <taxon>Adineta</taxon>
    </lineage>
</organism>